<keyword evidence="3" id="KW-1185">Reference proteome</keyword>
<feature type="signal peptide" evidence="1">
    <location>
        <begin position="1"/>
        <end position="19"/>
    </location>
</feature>
<dbReference type="AlphaFoldDB" id="A0A444LK60"/>
<evidence type="ECO:0000313" key="3">
    <source>
        <dbReference type="Proteomes" id="UP000287687"/>
    </source>
</evidence>
<evidence type="ECO:0000256" key="1">
    <source>
        <dbReference type="SAM" id="SignalP"/>
    </source>
</evidence>
<feature type="chain" id="PRO_5019152462" evidence="1">
    <location>
        <begin position="20"/>
        <end position="196"/>
    </location>
</feature>
<keyword evidence="1" id="KW-0732">Signal</keyword>
<dbReference type="Proteomes" id="UP000287687">
    <property type="component" value="Unassembled WGS sequence"/>
</dbReference>
<sequence>MRIFLLLGIAFVYPAAANAQWRYAEQVKTYSISGTSGIELYSSIGENGPKVGQHVRAVAHTDFKLTWSRNYVPQVDGGCSLVSARPNITITYVLPKPVTALAPELQKKWNVFLEGVRKHERVHAEQIKAMVAEIEKVSVGLTVPADPNCSKIRTELTSKLGEISRSRVKSSQDFDKIELSEGGNVHQLILNLVNPR</sequence>
<dbReference type="InterPro" id="IPR010321">
    <property type="entry name" value="DUF922"/>
</dbReference>
<comment type="caution">
    <text evidence="2">The sequence shown here is derived from an EMBL/GenBank/DDBJ whole genome shotgun (WGS) entry which is preliminary data.</text>
</comment>
<accession>A0A444LK60</accession>
<dbReference type="PIRSF" id="PIRSF010521">
    <property type="entry name" value="DUF922_bac"/>
    <property type="match status" value="1"/>
</dbReference>
<dbReference type="EMBL" id="SBIP01000002">
    <property type="protein sequence ID" value="RWX79388.1"/>
    <property type="molecule type" value="Genomic_DNA"/>
</dbReference>
<dbReference type="Pfam" id="PF06037">
    <property type="entry name" value="DUF922"/>
    <property type="match status" value="1"/>
</dbReference>
<evidence type="ECO:0000313" key="2">
    <source>
        <dbReference type="EMBL" id="RWX79388.1"/>
    </source>
</evidence>
<reference evidence="2 3" key="1">
    <citation type="submission" date="2019-01" db="EMBL/GenBank/DDBJ databases">
        <title>The draft genome of Rhizobium sp. 24NR.</title>
        <authorList>
            <person name="Liu L."/>
            <person name="Liang L."/>
            <person name="Shi S."/>
            <person name="Xu L."/>
            <person name="Wang X."/>
            <person name="Li L."/>
            <person name="Zhang X."/>
        </authorList>
    </citation>
    <scope>NUCLEOTIDE SEQUENCE [LARGE SCALE GENOMIC DNA]</scope>
    <source>
        <strain evidence="2 3">24NR</strain>
    </source>
</reference>
<organism evidence="2 3">
    <name type="scientific">Neorhizobium lilium</name>
    <dbReference type="NCBI Taxonomy" id="2503024"/>
    <lineage>
        <taxon>Bacteria</taxon>
        <taxon>Pseudomonadati</taxon>
        <taxon>Pseudomonadota</taxon>
        <taxon>Alphaproteobacteria</taxon>
        <taxon>Hyphomicrobiales</taxon>
        <taxon>Rhizobiaceae</taxon>
        <taxon>Rhizobium/Agrobacterium group</taxon>
        <taxon>Neorhizobium</taxon>
    </lineage>
</organism>
<dbReference type="OrthoDB" id="7906163at2"/>
<name>A0A444LK60_9HYPH</name>
<protein>
    <submittedName>
        <fullName evidence="2">DUF922 domain-containing protein</fullName>
    </submittedName>
</protein>
<gene>
    <name evidence="2" type="ORF">EPK99_07990</name>
</gene>
<proteinExistence type="predicted"/>